<feature type="domain" description="Fibronectin type-III" evidence="3">
    <location>
        <begin position="1401"/>
        <end position="1506"/>
    </location>
</feature>
<keyword evidence="1" id="KW-0175">Coiled coil</keyword>
<gene>
    <name evidence="4" type="ORF">SNE40_020232</name>
</gene>
<dbReference type="Pfam" id="PF16794">
    <property type="entry name" value="fn3_4"/>
    <property type="match status" value="1"/>
</dbReference>
<feature type="compositionally biased region" description="Polar residues" evidence="2">
    <location>
        <begin position="379"/>
        <end position="400"/>
    </location>
</feature>
<dbReference type="InterPro" id="IPR003961">
    <property type="entry name" value="FN3_dom"/>
</dbReference>
<evidence type="ECO:0000256" key="2">
    <source>
        <dbReference type="SAM" id="MobiDB-lite"/>
    </source>
</evidence>
<dbReference type="InterPro" id="IPR036116">
    <property type="entry name" value="FN3_sf"/>
</dbReference>
<feature type="region of interest" description="Disordered" evidence="2">
    <location>
        <begin position="972"/>
        <end position="991"/>
    </location>
</feature>
<name>A0AAN8GHL5_PATCE</name>
<dbReference type="GO" id="GO:0005667">
    <property type="term" value="C:transcription regulator complex"/>
    <property type="evidence" value="ECO:0007669"/>
    <property type="project" value="TreeGrafter"/>
</dbReference>
<accession>A0AAN8GHL5</accession>
<feature type="compositionally biased region" description="Basic and acidic residues" evidence="2">
    <location>
        <begin position="847"/>
        <end position="884"/>
    </location>
</feature>
<feature type="compositionally biased region" description="Polar residues" evidence="2">
    <location>
        <begin position="355"/>
        <end position="366"/>
    </location>
</feature>
<feature type="compositionally biased region" description="Low complexity" evidence="2">
    <location>
        <begin position="750"/>
        <end position="760"/>
    </location>
</feature>
<dbReference type="Proteomes" id="UP001347796">
    <property type="component" value="Unassembled WGS sequence"/>
</dbReference>
<organism evidence="4 5">
    <name type="scientific">Patella caerulea</name>
    <name type="common">Rayed Mediterranean limpet</name>
    <dbReference type="NCBI Taxonomy" id="87958"/>
    <lineage>
        <taxon>Eukaryota</taxon>
        <taxon>Metazoa</taxon>
        <taxon>Spiralia</taxon>
        <taxon>Lophotrochozoa</taxon>
        <taxon>Mollusca</taxon>
        <taxon>Gastropoda</taxon>
        <taxon>Patellogastropoda</taxon>
        <taxon>Patelloidea</taxon>
        <taxon>Patellidae</taxon>
        <taxon>Patella</taxon>
    </lineage>
</organism>
<feature type="region of interest" description="Disordered" evidence="2">
    <location>
        <begin position="346"/>
        <end position="497"/>
    </location>
</feature>
<feature type="region of interest" description="Disordered" evidence="2">
    <location>
        <begin position="735"/>
        <end position="918"/>
    </location>
</feature>
<feature type="compositionally biased region" description="Basic and acidic residues" evidence="2">
    <location>
        <begin position="254"/>
        <end position="274"/>
    </location>
</feature>
<dbReference type="InterPro" id="IPR056565">
    <property type="entry name" value="Fn3_ATF7IP"/>
</dbReference>
<dbReference type="Gene3D" id="2.60.40.10">
    <property type="entry name" value="Immunoglobulins"/>
    <property type="match status" value="1"/>
</dbReference>
<feature type="compositionally biased region" description="Basic and acidic residues" evidence="2">
    <location>
        <begin position="764"/>
        <end position="773"/>
    </location>
</feature>
<evidence type="ECO:0000313" key="5">
    <source>
        <dbReference type="Proteomes" id="UP001347796"/>
    </source>
</evidence>
<dbReference type="GO" id="GO:0005634">
    <property type="term" value="C:nucleus"/>
    <property type="evidence" value="ECO:0007669"/>
    <property type="project" value="TreeGrafter"/>
</dbReference>
<feature type="region of interest" description="Disordered" evidence="2">
    <location>
        <begin position="103"/>
        <end position="135"/>
    </location>
</feature>
<dbReference type="InterPro" id="IPR026085">
    <property type="entry name" value="ATF7-int"/>
</dbReference>
<dbReference type="PANTHER" id="PTHR23210:SF26">
    <property type="entry name" value="ACTIVATING TRANSCRIPTION FACTOR 7-INTERACTING PROTEIN 1"/>
    <property type="match status" value="1"/>
</dbReference>
<feature type="compositionally biased region" description="Basic and acidic residues" evidence="2">
    <location>
        <begin position="416"/>
        <end position="426"/>
    </location>
</feature>
<dbReference type="GO" id="GO:0003712">
    <property type="term" value="F:transcription coregulator activity"/>
    <property type="evidence" value="ECO:0007669"/>
    <property type="project" value="TreeGrafter"/>
</dbReference>
<dbReference type="EMBL" id="JAZGQO010000015">
    <property type="protein sequence ID" value="KAK6169119.1"/>
    <property type="molecule type" value="Genomic_DNA"/>
</dbReference>
<evidence type="ECO:0000256" key="1">
    <source>
        <dbReference type="SAM" id="Coils"/>
    </source>
</evidence>
<feature type="region of interest" description="Disordered" evidence="2">
    <location>
        <begin position="312"/>
        <end position="331"/>
    </location>
</feature>
<dbReference type="InterPro" id="IPR013783">
    <property type="entry name" value="Ig-like_fold"/>
</dbReference>
<feature type="compositionally biased region" description="Acidic residues" evidence="2">
    <location>
        <begin position="832"/>
        <end position="844"/>
    </location>
</feature>
<feature type="compositionally biased region" description="Basic and acidic residues" evidence="2">
    <location>
        <begin position="895"/>
        <end position="918"/>
    </location>
</feature>
<evidence type="ECO:0000259" key="3">
    <source>
        <dbReference type="PROSITE" id="PS50853"/>
    </source>
</evidence>
<dbReference type="CDD" id="cd00063">
    <property type="entry name" value="FN3"/>
    <property type="match status" value="1"/>
</dbReference>
<protein>
    <recommendedName>
        <fullName evidence="3">Fibronectin type-III domain-containing protein</fullName>
    </recommendedName>
</protein>
<dbReference type="PROSITE" id="PS50853">
    <property type="entry name" value="FN3"/>
    <property type="match status" value="1"/>
</dbReference>
<comment type="caution">
    <text evidence="4">The sequence shown here is derived from an EMBL/GenBank/DDBJ whole genome shotgun (WGS) entry which is preliminary data.</text>
</comment>
<feature type="coiled-coil region" evidence="1">
    <location>
        <begin position="1013"/>
        <end position="1040"/>
    </location>
</feature>
<evidence type="ECO:0000313" key="4">
    <source>
        <dbReference type="EMBL" id="KAK6169119.1"/>
    </source>
</evidence>
<feature type="compositionally biased region" description="Polar residues" evidence="2">
    <location>
        <begin position="472"/>
        <end position="490"/>
    </location>
</feature>
<keyword evidence="5" id="KW-1185">Reference proteome</keyword>
<dbReference type="GO" id="GO:0006355">
    <property type="term" value="P:regulation of DNA-templated transcription"/>
    <property type="evidence" value="ECO:0007669"/>
    <property type="project" value="TreeGrafter"/>
</dbReference>
<proteinExistence type="predicted"/>
<feature type="compositionally biased region" description="Polar residues" evidence="2">
    <location>
        <begin position="427"/>
        <end position="452"/>
    </location>
</feature>
<feature type="compositionally biased region" description="Basic and acidic residues" evidence="2">
    <location>
        <begin position="819"/>
        <end position="831"/>
    </location>
</feature>
<sequence length="1507" mass="163846">MRTLFIAAKPLRAVAKKSTSKPPKLWTNGKPPLVMDEDIEQMETSSEVIKPADSTVHQEPCNSLKSLNGAVVADEPCDVSHNGNADASVDKVTTSVLNVTVESTDSSDLLDSKPEKDNNGVIDNTNNTLLDGPTSTDDEDMLLMLSDSDSPISQDVNDLALINNVNDSSHNENTNDSVLDKEVNTLALDKDVNELALDKDVNELAFDKDVNELALNEDVNESALNENVNKSALIKNVNELGLITDEISSSSNKDANELEIESKPDKSKDVKPQSDHPLAIGVKVRNSVRDIMSKLVQDASPEVNKILSKSKFEEVAKDSPPKSLKPYLDYKSDAKPVKGNLFEIMSAESEPEDMQCSTKPKTQNKIISGDNETSRDTDSSIPSDSLDPTTQADRNTQDQPVSPVLVDLEQNENDIDNPKPEMDKSDQCSLNDNISLSSTNIPDGTPITSPQTDVDVRDMCSPNSKNKPETYSEINTNSYPASPKSLSTPQYGEASVSAHDTNSCESLTSVSGDCNSGILASPLDSMEESVATPLSCENVQSQINKSNDLVTSKMFGDSPADNLEGIKEVSLSNFDSDDNSNNSGFAKIDIDKICDSLLNDDSKHGVSEEKDKAATKDVLMETGDENKLKMENKGDIKKVISQNDNFSMKNEEMDSKEATKRDIKVEYKSIINAEMKLKIKEEIRTYLKSESTEVKDIKSDISNTKCVIEDSSSVINKKMDDIKKSDMKDTKLETGTVTCVEKMDIDEENSNNSNIESKNNTLDNAKEKKRSIDPSESEGPAPAKRSRLDIMIGKLGDQIGIAPENVPDTISCESDSEEESRQESDDVSEIKSDDEDVRSDENTADETASKVTEEDADTRSMQEEAHAEADVEKKDIKVDEKSETKTTGTEADTETTEKKMDSKKENDAEPTKEVNDLKITENSSILTLDKTESKSSDTDSVLSTSVDDIEMISDPLKDDNDVTVIINESPEKHQTETETVQEATTSNEKETDLEKMVRKKVLQLIKSYRDDTITDLQRKITTLTEANEKWKNAAKDLHKQVVDLTIVQHRLDKRKAATAALKIITSRTIGCQVDSNRLPPLNGYEVLSAQKSPPKTTILSPNQQYTFTNVQMLPGSTPNMVSMIKRPAPVQVNNMSQLLSATAVSRNSVSSTNTILSSSMRQTVPVNTSMRNLLETSGKNAKAITTSQINNVLSGGVSRNVVTSNSTVGNSVKVIDLTADEDTAKKINKPTQGKPHVTMMPVAALPSSMGSPQIVRPIGTASSGLPPGASILLSSGPAGTQFVNPSTLRGIGGNLQVVTVSGNNSSIRAGSLLTVVPSQSTTTTTYPQTVSITTAAPASTLTTKTVTLDTGNIMMRTPVQTVHTGPPPTVKSMILNTPKHPAPLPPQPVNKTSMGGVKGLVPPKPDLKISRVSQGIVLSWTITHKLTLYSEIASYQLFAYQEGSSPPNSNLWKKVGDVKALPLPMACTLTQFQEGNKYHFAVRALDVYNRISEFSEPSSIHLFPKSS</sequence>
<dbReference type="PANTHER" id="PTHR23210">
    <property type="entry name" value="ACTIVATING TRANSCRIPTION FACTOR 7 INTERACTING PROTEIN"/>
    <property type="match status" value="1"/>
</dbReference>
<reference evidence="4 5" key="1">
    <citation type="submission" date="2024-01" db="EMBL/GenBank/DDBJ databases">
        <title>The genome of the rayed Mediterranean limpet Patella caerulea (Linnaeus, 1758).</title>
        <authorList>
            <person name="Anh-Thu Weber A."/>
            <person name="Halstead-Nussloch G."/>
        </authorList>
    </citation>
    <scope>NUCLEOTIDE SEQUENCE [LARGE SCALE GENOMIC DNA]</scope>
    <source>
        <strain evidence="4">AATW-2023a</strain>
        <tissue evidence="4">Whole specimen</tissue>
    </source>
</reference>
<feature type="region of interest" description="Disordered" evidence="2">
    <location>
        <begin position="251"/>
        <end position="275"/>
    </location>
</feature>
<dbReference type="SUPFAM" id="SSF49265">
    <property type="entry name" value="Fibronectin type III"/>
    <property type="match status" value="1"/>
</dbReference>